<name>A0A5C3PGN6_9APHY</name>
<accession>A0A5C3PGN6</accession>
<dbReference type="InParanoid" id="A0A5C3PGN6"/>
<reference evidence="1 2" key="1">
    <citation type="journal article" date="2019" name="Nat. Ecol. Evol.">
        <title>Megaphylogeny resolves global patterns of mushroom evolution.</title>
        <authorList>
            <person name="Varga T."/>
            <person name="Krizsan K."/>
            <person name="Foldi C."/>
            <person name="Dima B."/>
            <person name="Sanchez-Garcia M."/>
            <person name="Sanchez-Ramirez S."/>
            <person name="Szollosi G.J."/>
            <person name="Szarkandi J.G."/>
            <person name="Papp V."/>
            <person name="Albert L."/>
            <person name="Andreopoulos W."/>
            <person name="Angelini C."/>
            <person name="Antonin V."/>
            <person name="Barry K.W."/>
            <person name="Bougher N.L."/>
            <person name="Buchanan P."/>
            <person name="Buyck B."/>
            <person name="Bense V."/>
            <person name="Catcheside P."/>
            <person name="Chovatia M."/>
            <person name="Cooper J."/>
            <person name="Damon W."/>
            <person name="Desjardin D."/>
            <person name="Finy P."/>
            <person name="Geml J."/>
            <person name="Haridas S."/>
            <person name="Hughes K."/>
            <person name="Justo A."/>
            <person name="Karasinski D."/>
            <person name="Kautmanova I."/>
            <person name="Kiss B."/>
            <person name="Kocsube S."/>
            <person name="Kotiranta H."/>
            <person name="LaButti K.M."/>
            <person name="Lechner B.E."/>
            <person name="Liimatainen K."/>
            <person name="Lipzen A."/>
            <person name="Lukacs Z."/>
            <person name="Mihaltcheva S."/>
            <person name="Morgado L.N."/>
            <person name="Niskanen T."/>
            <person name="Noordeloos M.E."/>
            <person name="Ohm R.A."/>
            <person name="Ortiz-Santana B."/>
            <person name="Ovrebo C."/>
            <person name="Racz N."/>
            <person name="Riley R."/>
            <person name="Savchenko A."/>
            <person name="Shiryaev A."/>
            <person name="Soop K."/>
            <person name="Spirin V."/>
            <person name="Szebenyi C."/>
            <person name="Tomsovsky M."/>
            <person name="Tulloss R.E."/>
            <person name="Uehling J."/>
            <person name="Grigoriev I.V."/>
            <person name="Vagvolgyi C."/>
            <person name="Papp T."/>
            <person name="Martin F.M."/>
            <person name="Miettinen O."/>
            <person name="Hibbett D.S."/>
            <person name="Nagy L.G."/>
        </authorList>
    </citation>
    <scope>NUCLEOTIDE SEQUENCE [LARGE SCALE GENOMIC DNA]</scope>
    <source>
        <strain evidence="1 2">HHB13444</strain>
    </source>
</reference>
<dbReference type="Proteomes" id="UP000308197">
    <property type="component" value="Unassembled WGS sequence"/>
</dbReference>
<protein>
    <submittedName>
        <fullName evidence="1">Uncharacterized protein</fullName>
    </submittedName>
</protein>
<proteinExistence type="predicted"/>
<evidence type="ECO:0000313" key="1">
    <source>
        <dbReference type="EMBL" id="TFK88925.1"/>
    </source>
</evidence>
<sequence length="103" mass="10981">MAALQGSNHTMSLGSCACVLVCGHPGTRAAATMNVRGHRLPTSFSRRSATERGSEACDTCIRTTTSAPWVCDHPTPTPKSLRSGSRTLVKYSQPTLMLSICSR</sequence>
<dbReference type="AlphaFoldDB" id="A0A5C3PGN6"/>
<gene>
    <name evidence="1" type="ORF">K466DRAFT_51795</name>
</gene>
<evidence type="ECO:0000313" key="2">
    <source>
        <dbReference type="Proteomes" id="UP000308197"/>
    </source>
</evidence>
<organism evidence="1 2">
    <name type="scientific">Polyporus arcularius HHB13444</name>
    <dbReference type="NCBI Taxonomy" id="1314778"/>
    <lineage>
        <taxon>Eukaryota</taxon>
        <taxon>Fungi</taxon>
        <taxon>Dikarya</taxon>
        <taxon>Basidiomycota</taxon>
        <taxon>Agaricomycotina</taxon>
        <taxon>Agaricomycetes</taxon>
        <taxon>Polyporales</taxon>
        <taxon>Polyporaceae</taxon>
        <taxon>Polyporus</taxon>
    </lineage>
</organism>
<keyword evidence="2" id="KW-1185">Reference proteome</keyword>
<dbReference type="EMBL" id="ML211094">
    <property type="protein sequence ID" value="TFK88925.1"/>
    <property type="molecule type" value="Genomic_DNA"/>
</dbReference>